<dbReference type="Proteomes" id="UP000779900">
    <property type="component" value="Unassembled WGS sequence"/>
</dbReference>
<dbReference type="EMBL" id="VGIR01000016">
    <property type="protein sequence ID" value="MBM3331015.1"/>
    <property type="molecule type" value="Genomic_DNA"/>
</dbReference>
<protein>
    <submittedName>
        <fullName evidence="1">Fibronectin type III domain-containing protein</fullName>
    </submittedName>
</protein>
<proteinExistence type="predicted"/>
<evidence type="ECO:0000313" key="2">
    <source>
        <dbReference type="Proteomes" id="UP000779900"/>
    </source>
</evidence>
<dbReference type="InterPro" id="IPR013783">
    <property type="entry name" value="Ig-like_fold"/>
</dbReference>
<dbReference type="AlphaFoldDB" id="A0A937XH79"/>
<dbReference type="InterPro" id="IPR036116">
    <property type="entry name" value="FN3_sf"/>
</dbReference>
<dbReference type="SUPFAM" id="SSF49265">
    <property type="entry name" value="Fibronectin type III"/>
    <property type="match status" value="1"/>
</dbReference>
<organism evidence="1 2">
    <name type="scientific">candidate division WOR-3 bacterium</name>
    <dbReference type="NCBI Taxonomy" id="2052148"/>
    <lineage>
        <taxon>Bacteria</taxon>
        <taxon>Bacteria division WOR-3</taxon>
    </lineage>
</organism>
<evidence type="ECO:0000313" key="1">
    <source>
        <dbReference type="EMBL" id="MBM3331015.1"/>
    </source>
</evidence>
<dbReference type="Gene3D" id="2.60.40.10">
    <property type="entry name" value="Immunoglobulins"/>
    <property type="match status" value="1"/>
</dbReference>
<accession>A0A937XH79</accession>
<dbReference type="PROSITE" id="PS51257">
    <property type="entry name" value="PROKAR_LIPOPROTEIN"/>
    <property type="match status" value="1"/>
</dbReference>
<gene>
    <name evidence="1" type="ORF">FJY68_04085</name>
</gene>
<name>A0A937XH79_UNCW3</name>
<comment type="caution">
    <text evidence="1">The sequence shown here is derived from an EMBL/GenBank/DDBJ whole genome shotgun (WGS) entry which is preliminary data.</text>
</comment>
<reference evidence="1" key="1">
    <citation type="submission" date="2019-03" db="EMBL/GenBank/DDBJ databases">
        <title>Lake Tanganyika Metagenome-Assembled Genomes (MAGs).</title>
        <authorList>
            <person name="Tran P."/>
        </authorList>
    </citation>
    <scope>NUCLEOTIDE SEQUENCE</scope>
    <source>
        <strain evidence="1">K_DeepCast_150m_m2_040</strain>
    </source>
</reference>
<sequence>MKCLTLTVLTGVAALVVIQGCGVLGGPPSGVTVSAGPGESDSTVLVSWTVPSEGAADKYVIHFRPATDSGYTVVGETTAISYAHNPHGVTGQYKVSAVFGGDSYDAAEMPTTVPVQSEAELFEINADSARCGFGWKRDSGVGGVFAMTESANCASVDFYVSDLLVGTGGPLSIVSPNKADSIDSGAVGIVPSAAWRANGFSNPVLADTVPSYKAPPSATYFIYTTLTSQPCRFGCYTAGDTVKHYAMVKVDSFNLVSGRVWLKTWYQLVPGLRLVHY</sequence>